<proteinExistence type="predicted"/>
<dbReference type="EMBL" id="CP113787">
    <property type="protein sequence ID" value="WAL44027.1"/>
    <property type="molecule type" value="Genomic_DNA"/>
</dbReference>
<accession>A0AA47IML6</accession>
<evidence type="ECO:0000313" key="2">
    <source>
        <dbReference type="EMBL" id="WAL44027.1"/>
    </source>
</evidence>
<name>A0AA47IML6_ACTNA</name>
<reference evidence="2" key="1">
    <citation type="submission" date="2022-11" db="EMBL/GenBank/DDBJ databases">
        <title>Dental biofilm bacteria. Genome sequencing and assembly.</title>
        <authorList>
            <person name="Robertsson C."/>
        </authorList>
    </citation>
    <scope>NUCLEOTIDE SEQUENCE</scope>
    <source>
        <strain evidence="2">CW</strain>
    </source>
</reference>
<gene>
    <name evidence="2" type="ORF">OFA60_05650</name>
</gene>
<organism evidence="2 3">
    <name type="scientific">Actinomyces naeslundii</name>
    <dbReference type="NCBI Taxonomy" id="1655"/>
    <lineage>
        <taxon>Bacteria</taxon>
        <taxon>Bacillati</taxon>
        <taxon>Actinomycetota</taxon>
        <taxon>Actinomycetes</taxon>
        <taxon>Actinomycetales</taxon>
        <taxon>Actinomycetaceae</taxon>
        <taxon>Actinomyces</taxon>
    </lineage>
</organism>
<sequence>MPPAPGVEGVYGYQQPPASMAPARPPVPQIEVGDAVKWAWSKTLATPSSSPGYR</sequence>
<protein>
    <submittedName>
        <fullName evidence="2">Uncharacterized protein</fullName>
    </submittedName>
</protein>
<dbReference type="AlphaFoldDB" id="A0AA47IML6"/>
<feature type="region of interest" description="Disordered" evidence="1">
    <location>
        <begin position="1"/>
        <end position="26"/>
    </location>
</feature>
<evidence type="ECO:0000256" key="1">
    <source>
        <dbReference type="SAM" id="MobiDB-lite"/>
    </source>
</evidence>
<dbReference type="Proteomes" id="UP001163127">
    <property type="component" value="Chromosome"/>
</dbReference>
<evidence type="ECO:0000313" key="3">
    <source>
        <dbReference type="Proteomes" id="UP001163127"/>
    </source>
</evidence>
<dbReference type="RefSeq" id="WP_256700399.1">
    <property type="nucleotide sequence ID" value="NZ_CP113787.1"/>
</dbReference>